<feature type="region of interest" description="Disordered" evidence="15">
    <location>
        <begin position="1"/>
        <end position="37"/>
    </location>
</feature>
<dbReference type="GO" id="GO:0006335">
    <property type="term" value="P:DNA replication-dependent chromatin assembly"/>
    <property type="evidence" value="ECO:0007669"/>
    <property type="project" value="TreeGrafter"/>
</dbReference>
<dbReference type="GO" id="GO:0005654">
    <property type="term" value="C:nucleoplasm"/>
    <property type="evidence" value="ECO:0007669"/>
    <property type="project" value="TreeGrafter"/>
</dbReference>
<dbReference type="SMART" id="SM00028">
    <property type="entry name" value="TPR"/>
    <property type="match status" value="3"/>
</dbReference>
<evidence type="ECO:0000256" key="9">
    <source>
        <dbReference type="ARBA" id="ARBA00022803"/>
    </source>
</evidence>
<accession>A0A8C3SV38</accession>
<dbReference type="InterPro" id="IPR011990">
    <property type="entry name" value="TPR-like_helical_dom_sf"/>
</dbReference>
<evidence type="ECO:0000256" key="1">
    <source>
        <dbReference type="ARBA" id="ARBA00004123"/>
    </source>
</evidence>
<dbReference type="Ensembl" id="ENSCSRT00000019838.1">
    <property type="protein sequence ID" value="ENSCSRP00000018971.1"/>
    <property type="gene ID" value="ENSCSRG00000014351.1"/>
</dbReference>
<dbReference type="PROSITE" id="PS50005">
    <property type="entry name" value="TPR"/>
    <property type="match status" value="2"/>
</dbReference>
<comment type="similarity">
    <text evidence="3">Belongs to the NASP family.</text>
</comment>
<dbReference type="Proteomes" id="UP000694403">
    <property type="component" value="Unplaced"/>
</dbReference>
<proteinExistence type="inferred from homology"/>
<keyword evidence="9 14" id="KW-0802">TPR repeat</keyword>
<sequence>MKSAAARVELAPGPPPSCRMEEELAAPSTSADKTDSMDVDGEAKKLLGLGQKHLVLGNVPAAVNAFQEAASILGKKYGETADECAEAFFYYGKSLLELARMENGVLGNALEGVQVEEEEGEKAEDDSMVENADNIDETEGSDEEDKENDKTEDDKENDSTVEDKSFQESEEDEVGNLELAWDMLELAKVIYKRQETKEAQLHAAQAHLKLGEVSIESENYAQAIEEFQACLALQQKYLEAHDRLLAESHYQLALAYHYNSQFDEAILQFSKSVEVIDKRMVMLTERIKKAEGGSTEDEKEIEELKGLLPEIKEKIEDSKESQKSARVAELALKATLVGGATSSFTQSEESCSVSTIPVRKPAEGASQCVTDISHLVRKKRKPEEETQQGDNEAKKSKPEPAVNGGGDAAPSGNEVAEKMEEETEKRPQVESGAAVESTV</sequence>
<feature type="compositionally biased region" description="Acidic residues" evidence="15">
    <location>
        <begin position="115"/>
        <end position="146"/>
    </location>
</feature>
<evidence type="ECO:0000256" key="8">
    <source>
        <dbReference type="ARBA" id="ARBA00022737"/>
    </source>
</evidence>
<dbReference type="Pfam" id="PF10516">
    <property type="entry name" value="SHNi-TPR"/>
    <property type="match status" value="1"/>
</dbReference>
<reference evidence="17" key="1">
    <citation type="submission" date="2025-08" db="UniProtKB">
        <authorList>
            <consortium name="Ensembl"/>
        </authorList>
    </citation>
    <scope>IDENTIFICATION</scope>
</reference>
<dbReference type="GO" id="GO:0034080">
    <property type="term" value="P:CENP-A containing chromatin assembly"/>
    <property type="evidence" value="ECO:0007669"/>
    <property type="project" value="TreeGrafter"/>
</dbReference>
<evidence type="ECO:0000256" key="3">
    <source>
        <dbReference type="ARBA" id="ARBA00008402"/>
    </source>
</evidence>
<dbReference type="Pfam" id="PF13181">
    <property type="entry name" value="TPR_8"/>
    <property type="match status" value="1"/>
</dbReference>
<dbReference type="PANTHER" id="PTHR15081:SF1">
    <property type="entry name" value="NUCLEAR AUTOANTIGENIC SPERM PROTEIN"/>
    <property type="match status" value="1"/>
</dbReference>
<evidence type="ECO:0000259" key="16">
    <source>
        <dbReference type="Pfam" id="PF10516"/>
    </source>
</evidence>
<organism evidence="17 18">
    <name type="scientific">Chelydra serpentina</name>
    <name type="common">Snapping turtle</name>
    <name type="synonym">Testudo serpentina</name>
    <dbReference type="NCBI Taxonomy" id="8475"/>
    <lineage>
        <taxon>Eukaryota</taxon>
        <taxon>Metazoa</taxon>
        <taxon>Chordata</taxon>
        <taxon>Craniata</taxon>
        <taxon>Vertebrata</taxon>
        <taxon>Euteleostomi</taxon>
        <taxon>Archelosauria</taxon>
        <taxon>Testudinata</taxon>
        <taxon>Testudines</taxon>
        <taxon>Cryptodira</taxon>
        <taxon>Durocryptodira</taxon>
        <taxon>Americhelydia</taxon>
        <taxon>Chelydroidea</taxon>
        <taxon>Chelydridae</taxon>
        <taxon>Chelydra</taxon>
    </lineage>
</organism>
<keyword evidence="11" id="KW-0007">Acetylation</keyword>
<dbReference type="InterPro" id="IPR019544">
    <property type="entry name" value="Tetratricopeptide_SHNi-TPR_dom"/>
</dbReference>
<feature type="repeat" description="TPR" evidence="14">
    <location>
        <begin position="246"/>
        <end position="279"/>
    </location>
</feature>
<feature type="domain" description="Tetratricopeptide SHNi-TPR" evidence="16">
    <location>
        <begin position="208"/>
        <end position="240"/>
    </location>
</feature>
<keyword evidence="12" id="KW-0175">Coiled coil</keyword>
<evidence type="ECO:0000256" key="10">
    <source>
        <dbReference type="ARBA" id="ARBA00022843"/>
    </source>
</evidence>
<keyword evidence="18" id="KW-1185">Reference proteome</keyword>
<evidence type="ECO:0000256" key="6">
    <source>
        <dbReference type="ARBA" id="ARBA00022499"/>
    </source>
</evidence>
<name>A0A8C3SV38_CHESE</name>
<keyword evidence="13" id="KW-0539">Nucleus</keyword>
<comment type="subcellular location">
    <subcellularLocation>
        <location evidence="2">Cytoplasm</location>
    </subcellularLocation>
    <subcellularLocation>
        <location evidence="1">Nucleus</location>
    </subcellularLocation>
</comment>
<evidence type="ECO:0000256" key="13">
    <source>
        <dbReference type="ARBA" id="ARBA00023242"/>
    </source>
</evidence>
<keyword evidence="5" id="KW-0963">Cytoplasm</keyword>
<dbReference type="FunFam" id="1.25.40.10:FF:000087">
    <property type="entry name" value="Nuclear autoantigenic sperm protein (Histone-binding)"/>
    <property type="match status" value="1"/>
</dbReference>
<dbReference type="Gene3D" id="1.25.40.10">
    <property type="entry name" value="Tetratricopeptide repeat domain"/>
    <property type="match status" value="1"/>
</dbReference>
<feature type="compositionally biased region" description="Basic and acidic residues" evidence="15">
    <location>
        <begin position="415"/>
        <end position="428"/>
    </location>
</feature>
<keyword evidence="6" id="KW-1017">Isopeptide bond</keyword>
<evidence type="ECO:0000256" key="4">
    <source>
        <dbReference type="ARBA" id="ARBA00021576"/>
    </source>
</evidence>
<feature type="region of interest" description="Disordered" evidence="15">
    <location>
        <begin position="343"/>
        <end position="439"/>
    </location>
</feature>
<reference evidence="17" key="2">
    <citation type="submission" date="2025-09" db="UniProtKB">
        <authorList>
            <consortium name="Ensembl"/>
        </authorList>
    </citation>
    <scope>IDENTIFICATION</scope>
</reference>
<evidence type="ECO:0000256" key="15">
    <source>
        <dbReference type="SAM" id="MobiDB-lite"/>
    </source>
</evidence>
<keyword evidence="8" id="KW-0677">Repeat</keyword>
<feature type="compositionally biased region" description="Basic and acidic residues" evidence="15">
    <location>
        <begin position="147"/>
        <end position="167"/>
    </location>
</feature>
<dbReference type="InterPro" id="IPR019734">
    <property type="entry name" value="TPR_rpt"/>
</dbReference>
<feature type="compositionally biased region" description="Polar residues" evidence="15">
    <location>
        <begin position="343"/>
        <end position="355"/>
    </location>
</feature>
<protein>
    <recommendedName>
        <fullName evidence="4">Nuclear autoantigenic sperm protein</fullName>
    </recommendedName>
</protein>
<dbReference type="GO" id="GO:0042393">
    <property type="term" value="F:histone binding"/>
    <property type="evidence" value="ECO:0007669"/>
    <property type="project" value="TreeGrafter"/>
</dbReference>
<dbReference type="PANTHER" id="PTHR15081">
    <property type="entry name" value="NUCLEAR AUTOANTIGENIC SPERM PROTEIN NASP -RELATED"/>
    <property type="match status" value="1"/>
</dbReference>
<evidence type="ECO:0000256" key="5">
    <source>
        <dbReference type="ARBA" id="ARBA00022490"/>
    </source>
</evidence>
<keyword evidence="7" id="KW-0597">Phosphoprotein</keyword>
<evidence type="ECO:0000256" key="11">
    <source>
        <dbReference type="ARBA" id="ARBA00022990"/>
    </source>
</evidence>
<feature type="region of interest" description="Disordered" evidence="15">
    <location>
        <begin position="115"/>
        <end position="173"/>
    </location>
</feature>
<keyword evidence="10" id="KW-0832">Ubl conjugation</keyword>
<evidence type="ECO:0000256" key="2">
    <source>
        <dbReference type="ARBA" id="ARBA00004496"/>
    </source>
</evidence>
<dbReference type="GO" id="GO:0005737">
    <property type="term" value="C:cytoplasm"/>
    <property type="evidence" value="ECO:0007669"/>
    <property type="project" value="UniProtKB-SubCell"/>
</dbReference>
<evidence type="ECO:0000256" key="12">
    <source>
        <dbReference type="ARBA" id="ARBA00023054"/>
    </source>
</evidence>
<dbReference type="SUPFAM" id="SSF48452">
    <property type="entry name" value="TPR-like"/>
    <property type="match status" value="1"/>
</dbReference>
<feature type="repeat" description="TPR" evidence="14">
    <location>
        <begin position="204"/>
        <end position="237"/>
    </location>
</feature>
<evidence type="ECO:0000313" key="17">
    <source>
        <dbReference type="Ensembl" id="ENSCSRP00000018971.1"/>
    </source>
</evidence>
<evidence type="ECO:0000313" key="18">
    <source>
        <dbReference type="Proteomes" id="UP000694403"/>
    </source>
</evidence>
<evidence type="ECO:0000256" key="14">
    <source>
        <dbReference type="PROSITE-ProRule" id="PRU00339"/>
    </source>
</evidence>
<dbReference type="InterPro" id="IPR051730">
    <property type="entry name" value="NASP-like"/>
</dbReference>
<evidence type="ECO:0000256" key="7">
    <source>
        <dbReference type="ARBA" id="ARBA00022553"/>
    </source>
</evidence>
<dbReference type="AlphaFoldDB" id="A0A8C3SV38"/>